<dbReference type="KEGG" id="ach:Achl_0953"/>
<reference evidence="1" key="1">
    <citation type="submission" date="2009-01" db="EMBL/GenBank/DDBJ databases">
        <title>Complete sequence of chromosome of Arthrobacter chlorophenolicus A6.</title>
        <authorList>
            <consortium name="US DOE Joint Genome Institute"/>
            <person name="Lucas S."/>
            <person name="Copeland A."/>
            <person name="Lapidus A."/>
            <person name="Glavina del Rio T."/>
            <person name="Tice H."/>
            <person name="Bruce D."/>
            <person name="Goodwin L."/>
            <person name="Pitluck S."/>
            <person name="Goltsman E."/>
            <person name="Clum A."/>
            <person name="Larimer F."/>
            <person name="Land M."/>
            <person name="Hauser L."/>
            <person name="Kyrpides N."/>
            <person name="Mikhailova N."/>
            <person name="Jansson J."/>
            <person name="Richardson P."/>
        </authorList>
    </citation>
    <scope>NUCLEOTIDE SEQUENCE [LARGE SCALE GENOMIC DNA]</scope>
    <source>
        <strain evidence="1">A6</strain>
    </source>
</reference>
<name>B8HDE3_PSECP</name>
<evidence type="ECO:0008006" key="3">
    <source>
        <dbReference type="Google" id="ProtNLM"/>
    </source>
</evidence>
<dbReference type="Gene3D" id="3.80.10.10">
    <property type="entry name" value="Ribonuclease Inhibitor"/>
    <property type="match status" value="1"/>
</dbReference>
<dbReference type="Proteomes" id="UP000002505">
    <property type="component" value="Chromosome"/>
</dbReference>
<evidence type="ECO:0000313" key="1">
    <source>
        <dbReference type="EMBL" id="ACL38948.1"/>
    </source>
</evidence>
<dbReference type="OrthoDB" id="4085246at2"/>
<dbReference type="eggNOG" id="COG4886">
    <property type="taxonomic scope" value="Bacteria"/>
</dbReference>
<dbReference type="RefSeq" id="WP_015936171.1">
    <property type="nucleotide sequence ID" value="NC_011886.1"/>
</dbReference>
<dbReference type="HOGENOM" id="CLU_896151_0_0_11"/>
<keyword evidence="2" id="KW-1185">Reference proteome</keyword>
<organism evidence="1 2">
    <name type="scientific">Pseudarthrobacter chlorophenolicus (strain ATCC 700700 / DSM 12829 / CIP 107037 / JCM 12360 / KCTC 9906 / NCIMB 13794 / A6)</name>
    <name type="common">Arthrobacter chlorophenolicus</name>
    <dbReference type="NCBI Taxonomy" id="452863"/>
    <lineage>
        <taxon>Bacteria</taxon>
        <taxon>Bacillati</taxon>
        <taxon>Actinomycetota</taxon>
        <taxon>Actinomycetes</taxon>
        <taxon>Micrococcales</taxon>
        <taxon>Micrococcaceae</taxon>
        <taxon>Pseudarthrobacter</taxon>
    </lineage>
</organism>
<protein>
    <recommendedName>
        <fullName evidence="3">Leucine-rich repeat domain-containing protein</fullName>
    </recommendedName>
</protein>
<accession>B8HDE3</accession>
<gene>
    <name evidence="1" type="ordered locus">Achl_0953</name>
</gene>
<sequence length="310" mass="33998">MSILPQDTVPYDGYSLAETPEGLSLFVHGQWNAEMESLVQSGRVHELALIGAHGFAEPDLKFLQPWPLSRLLVTARWITDLAPISRMAEHLTSLSLPATHPSAVGTFEVGMFPHLSSLSISWGFIKDQQAALASLTDLYLESYSPVDLAPLAAAKSLNRLRMKQYPQLRSLDGLGSFEKLKTLGIFLAPKLADASALRTAPTGQSIRELHFDTCKKIPALDDVASAKNVHVLNMANSGDFPSLAPLAEMPELRELHLSESTRIIDGDLSPLLTLPKLQKLSIANRRHYSPQVSEIKRQLGIEHSSRSAKP</sequence>
<dbReference type="SUPFAM" id="SSF52058">
    <property type="entry name" value="L domain-like"/>
    <property type="match status" value="1"/>
</dbReference>
<dbReference type="InterPro" id="IPR032675">
    <property type="entry name" value="LRR_dom_sf"/>
</dbReference>
<dbReference type="EMBL" id="CP001341">
    <property type="protein sequence ID" value="ACL38948.1"/>
    <property type="molecule type" value="Genomic_DNA"/>
</dbReference>
<evidence type="ECO:0000313" key="2">
    <source>
        <dbReference type="Proteomes" id="UP000002505"/>
    </source>
</evidence>
<dbReference type="AlphaFoldDB" id="B8HDE3"/>
<dbReference type="STRING" id="452863.Achl_0953"/>
<proteinExistence type="predicted"/>